<dbReference type="Proteomes" id="UP000186817">
    <property type="component" value="Unassembled WGS sequence"/>
</dbReference>
<comment type="caution">
    <text evidence="1">The sequence shown here is derived from an EMBL/GenBank/DDBJ whole genome shotgun (WGS) entry which is preliminary data.</text>
</comment>
<dbReference type="EMBL" id="LSRX01000261">
    <property type="protein sequence ID" value="OLQ02573.1"/>
    <property type="molecule type" value="Genomic_DNA"/>
</dbReference>
<proteinExistence type="predicted"/>
<reference evidence="1 2" key="1">
    <citation type="submission" date="2016-02" db="EMBL/GenBank/DDBJ databases">
        <title>Genome analysis of coral dinoflagellate symbionts highlights evolutionary adaptations to a symbiotic lifestyle.</title>
        <authorList>
            <person name="Aranda M."/>
            <person name="Li Y."/>
            <person name="Liew Y.J."/>
            <person name="Baumgarten S."/>
            <person name="Simakov O."/>
            <person name="Wilson M."/>
            <person name="Piel J."/>
            <person name="Ashoor H."/>
            <person name="Bougouffa S."/>
            <person name="Bajic V.B."/>
            <person name="Ryu T."/>
            <person name="Ravasi T."/>
            <person name="Bayer T."/>
            <person name="Micklem G."/>
            <person name="Kim H."/>
            <person name="Bhak J."/>
            <person name="Lajeunesse T.C."/>
            <person name="Voolstra C.R."/>
        </authorList>
    </citation>
    <scope>NUCLEOTIDE SEQUENCE [LARGE SCALE GENOMIC DNA]</scope>
    <source>
        <strain evidence="1 2">CCMP2467</strain>
    </source>
</reference>
<dbReference type="AlphaFoldDB" id="A0A1Q9E5B1"/>
<name>A0A1Q9E5B1_SYMMI</name>
<gene>
    <name evidence="1" type="ORF">AK812_SmicGene14560</name>
</gene>
<accession>A0A1Q9E5B1</accession>
<organism evidence="1 2">
    <name type="scientific">Symbiodinium microadriaticum</name>
    <name type="common">Dinoflagellate</name>
    <name type="synonym">Zooxanthella microadriatica</name>
    <dbReference type="NCBI Taxonomy" id="2951"/>
    <lineage>
        <taxon>Eukaryota</taxon>
        <taxon>Sar</taxon>
        <taxon>Alveolata</taxon>
        <taxon>Dinophyceae</taxon>
        <taxon>Suessiales</taxon>
        <taxon>Symbiodiniaceae</taxon>
        <taxon>Symbiodinium</taxon>
    </lineage>
</organism>
<keyword evidence="2" id="KW-1185">Reference proteome</keyword>
<evidence type="ECO:0000313" key="2">
    <source>
        <dbReference type="Proteomes" id="UP000186817"/>
    </source>
</evidence>
<sequence length="1097" mass="123380">MAQDFREMLEALGETGRKWDGLWQLVLCFDASKRDVEARGWKLPSAGILIDSGPTLRWESGRFKACPAATVEQCQVVLRCPDERTFVDQCRKGAESPIKTLLFGNLDLRGSRHLLALALQVLPGASGSEEGEEGQREGARDCPWDFRKLQDFKPSATQLCLLGLSAAAAVAVGGVWAYAAASSLKMSATGFAVLPFVGPEEDEDEGPPGEVAAEEVRVWMGYGDLAWHRGPRRLPLRPLRRCTWHWDRLSSWARPASLEELRRCLARKTWAVRRQALRRSPRYRLRQQRWTPLLVAVNPRKDKLQRAPAVLALSSRKANGTAALANFRRSLIGEGWSELARAFVQGPETLAGSHLGRHRRSWTLLVRGGGPLSEMRNGAVDVHCQFGESWFRLHSTQWGSREILEGWRCPLCCVSISPALISPQIIDKKDLRCELKTQAGNEGCPARLRRRWACEASDDMAKDWLGFDWLGFKEDLRNALVEDVDAGTGLSRILAGRDRLCAEAQAGACKMQPPTSCWGHDFRSVVAGHVQEGHPFCLLGCVCMQLMMLMFVRQPLKGTWKWEEAFRCPPESFDDYLAHEVPCFVRPTPGHNWSPSDTLSHALRVLLPALRWMDLLDSGWPFFRLVARISAQVCEQNLGRCPATCDTEDMKVLAETLEEKMFEGPREQGPRDRSDLLEAARAVWRSDAKEVQASLGRCGEVALAEAAAVRAATYAHTESLQDVLTGIQLTELVVGDLARRTPCALTELSRSPDFWKSMGFVETWLGGHVRYKHRPACKLHFCPHGSPSMRSCRCETSAAPPSASPADPRSVCLITGDPGDDRPLESDLSLLVGTHPEAPNFWSLTYHLNRLYALRHGYRFSRVEVSNDEMERMRADGVLPERKVQWLIVRLISTRLQDRSCELVAWMDSDAFIVSSEPLEELLEGQGFPANRSRPPFFFFASTSATKEIGKLSIKRINISDHFMVVRNSPVSRKMMQEWWRLPLQHSDLSRFRSELFLEQTVMNEYFPRHPKLMTKVPSIELFEGFGGLVVRHMGGIKDMLYRITLRDALVARVLSPLTAPDSGWAQALRQDPVARQLLQLAVDAGWCRRYDCNDKS</sequence>
<protein>
    <submittedName>
        <fullName evidence="1">Uncharacterized protein</fullName>
    </submittedName>
</protein>
<dbReference type="OrthoDB" id="415109at2759"/>
<evidence type="ECO:0000313" key="1">
    <source>
        <dbReference type="EMBL" id="OLQ02573.1"/>
    </source>
</evidence>